<organism evidence="3 4">
    <name type="scientific">Allacma fusca</name>
    <dbReference type="NCBI Taxonomy" id="39272"/>
    <lineage>
        <taxon>Eukaryota</taxon>
        <taxon>Metazoa</taxon>
        <taxon>Ecdysozoa</taxon>
        <taxon>Arthropoda</taxon>
        <taxon>Hexapoda</taxon>
        <taxon>Collembola</taxon>
        <taxon>Symphypleona</taxon>
        <taxon>Sminthuridae</taxon>
        <taxon>Allacma</taxon>
    </lineage>
</organism>
<reference evidence="3" key="1">
    <citation type="submission" date="2021-06" db="EMBL/GenBank/DDBJ databases">
        <authorList>
            <person name="Hodson N. C."/>
            <person name="Mongue J. A."/>
            <person name="Jaron S. K."/>
        </authorList>
    </citation>
    <scope>NUCLEOTIDE SEQUENCE</scope>
</reference>
<evidence type="ECO:0000313" key="3">
    <source>
        <dbReference type="EMBL" id="CAG7691031.1"/>
    </source>
</evidence>
<feature type="compositionally biased region" description="Acidic residues" evidence="1">
    <location>
        <begin position="27"/>
        <end position="38"/>
    </location>
</feature>
<evidence type="ECO:0000313" key="4">
    <source>
        <dbReference type="Proteomes" id="UP000708208"/>
    </source>
</evidence>
<dbReference type="EMBL" id="CAJVCH010021508">
    <property type="protein sequence ID" value="CAG7691031.1"/>
    <property type="molecule type" value="Genomic_DNA"/>
</dbReference>
<dbReference type="Pfam" id="PF11942">
    <property type="entry name" value="Spt5_N"/>
    <property type="match status" value="1"/>
</dbReference>
<feature type="domain" description="Spt5 transcription elongation factor N-terminal" evidence="2">
    <location>
        <begin position="52"/>
        <end position="145"/>
    </location>
</feature>
<dbReference type="PANTHER" id="PTHR11125">
    <property type="entry name" value="SUPPRESSOR OF TY 5"/>
    <property type="match status" value="1"/>
</dbReference>
<proteinExistence type="predicted"/>
<dbReference type="GO" id="GO:0006368">
    <property type="term" value="P:transcription elongation by RNA polymerase II"/>
    <property type="evidence" value="ECO:0007669"/>
    <property type="project" value="TreeGrafter"/>
</dbReference>
<feature type="compositionally biased region" description="Basic and acidic residues" evidence="1">
    <location>
        <begin position="81"/>
        <end position="93"/>
    </location>
</feature>
<dbReference type="GO" id="GO:0006357">
    <property type="term" value="P:regulation of transcription by RNA polymerase II"/>
    <property type="evidence" value="ECO:0007669"/>
    <property type="project" value="InterPro"/>
</dbReference>
<dbReference type="PANTHER" id="PTHR11125:SF7">
    <property type="entry name" value="TRANSCRIPTION ELONGATION FACTOR SPT5"/>
    <property type="match status" value="1"/>
</dbReference>
<gene>
    <name evidence="3" type="ORF">AFUS01_LOCUS3564</name>
</gene>
<dbReference type="GO" id="GO:0032044">
    <property type="term" value="C:DSIF complex"/>
    <property type="evidence" value="ECO:0007669"/>
    <property type="project" value="TreeGrafter"/>
</dbReference>
<dbReference type="InterPro" id="IPR039659">
    <property type="entry name" value="SPT5"/>
</dbReference>
<feature type="compositionally biased region" description="Acidic residues" evidence="1">
    <location>
        <begin position="1"/>
        <end position="20"/>
    </location>
</feature>
<protein>
    <recommendedName>
        <fullName evidence="2">Spt5 transcription elongation factor N-terminal domain-containing protein</fullName>
    </recommendedName>
</protein>
<dbReference type="AlphaFoldDB" id="A0A8J2J425"/>
<dbReference type="InterPro" id="IPR022581">
    <property type="entry name" value="Spt5_N"/>
</dbReference>
<accession>A0A8J2J425</accession>
<dbReference type="Proteomes" id="UP000708208">
    <property type="component" value="Unassembled WGS sequence"/>
</dbReference>
<feature type="compositionally biased region" description="Acidic residues" evidence="1">
    <location>
        <begin position="55"/>
        <end position="73"/>
    </location>
</feature>
<feature type="region of interest" description="Disordered" evidence="1">
    <location>
        <begin position="1"/>
        <end position="93"/>
    </location>
</feature>
<dbReference type="GO" id="GO:0032784">
    <property type="term" value="P:regulation of DNA-templated transcription elongation"/>
    <property type="evidence" value="ECO:0007669"/>
    <property type="project" value="InterPro"/>
</dbReference>
<keyword evidence="4" id="KW-1185">Reference proteome</keyword>
<name>A0A8J2J425_9HEXA</name>
<comment type="caution">
    <text evidence="3">The sequence shown here is derived from an EMBL/GenBank/DDBJ whole genome shotgun (WGS) entry which is preliminary data.</text>
</comment>
<evidence type="ECO:0000259" key="2">
    <source>
        <dbReference type="Pfam" id="PF11942"/>
    </source>
</evidence>
<sequence length="160" mass="18524">MSDSEGSEGVEDEQEPEGEDITNKSEDEYDEEEEEDDEFRPRKKHRGGGGGFILEEAEVDDDIEDEEEWEDGAENYNLQDLEEHGPTARDIDAHSRRQTIWDSQKEEELEKYLKQKYADEAVAARHFGDGGEDMSDEITQQTLLPGIKLGKYRFVIFIMW</sequence>
<dbReference type="OrthoDB" id="8093033at2759"/>
<dbReference type="GO" id="GO:0003729">
    <property type="term" value="F:mRNA binding"/>
    <property type="evidence" value="ECO:0007669"/>
    <property type="project" value="TreeGrafter"/>
</dbReference>
<evidence type="ECO:0000256" key="1">
    <source>
        <dbReference type="SAM" id="MobiDB-lite"/>
    </source>
</evidence>